<comment type="pathway">
    <text evidence="1">Protein modification; protein glycosylation.</text>
</comment>
<feature type="compositionally biased region" description="Low complexity" evidence="9">
    <location>
        <begin position="11"/>
        <end position="23"/>
    </location>
</feature>
<evidence type="ECO:0000256" key="4">
    <source>
        <dbReference type="ARBA" id="ARBA00022676"/>
    </source>
</evidence>
<feature type="region of interest" description="Disordered" evidence="9">
    <location>
        <begin position="471"/>
        <end position="501"/>
    </location>
</feature>
<dbReference type="Proteomes" id="UP000239560">
    <property type="component" value="Unassembled WGS sequence"/>
</dbReference>
<dbReference type="Proteomes" id="UP000199069">
    <property type="component" value="Unassembled WGS sequence"/>
</dbReference>
<gene>
    <name evidence="11" type="primary">FGENESH: predicted gene_9.446</name>
    <name evidence="12" type="ORF">AAT19DRAFT_16777</name>
    <name evidence="11" type="ORF">BN2166_0051000</name>
</gene>
<evidence type="ECO:0000313" key="12">
    <source>
        <dbReference type="EMBL" id="PRQ72853.1"/>
    </source>
</evidence>
<feature type="domain" description="O-GlcNAc transferase C-terminal" evidence="10">
    <location>
        <begin position="1465"/>
        <end position="1652"/>
    </location>
</feature>
<feature type="domain" description="O-GlcNAc transferase C-terminal" evidence="10">
    <location>
        <begin position="1752"/>
        <end position="1906"/>
    </location>
</feature>
<evidence type="ECO:0000313" key="14">
    <source>
        <dbReference type="Proteomes" id="UP000239560"/>
    </source>
</evidence>
<keyword evidence="13" id="KW-1185">Reference proteome</keyword>
<evidence type="ECO:0000259" key="10">
    <source>
        <dbReference type="Pfam" id="PF13844"/>
    </source>
</evidence>
<dbReference type="InterPro" id="IPR019734">
    <property type="entry name" value="TPR_rpt"/>
</dbReference>
<evidence type="ECO:0000256" key="6">
    <source>
        <dbReference type="ARBA" id="ARBA00022737"/>
    </source>
</evidence>
<feature type="compositionally biased region" description="Low complexity" evidence="9">
    <location>
        <begin position="651"/>
        <end position="703"/>
    </location>
</feature>
<dbReference type="GO" id="GO:0006493">
    <property type="term" value="P:protein O-linked glycosylation"/>
    <property type="evidence" value="ECO:0007669"/>
    <property type="project" value="TreeGrafter"/>
</dbReference>
<evidence type="ECO:0000256" key="1">
    <source>
        <dbReference type="ARBA" id="ARBA00004922"/>
    </source>
</evidence>
<keyword evidence="6" id="KW-0677">Repeat</keyword>
<feature type="compositionally biased region" description="Basic and acidic residues" evidence="9">
    <location>
        <begin position="601"/>
        <end position="636"/>
    </location>
</feature>
<evidence type="ECO:0000256" key="2">
    <source>
        <dbReference type="ARBA" id="ARBA00005386"/>
    </source>
</evidence>
<dbReference type="InterPro" id="IPR029489">
    <property type="entry name" value="OGT/SEC/SPY_C"/>
</dbReference>
<dbReference type="Pfam" id="PF13844">
    <property type="entry name" value="Glyco_transf_41"/>
    <property type="match status" value="2"/>
</dbReference>
<evidence type="ECO:0000256" key="3">
    <source>
        <dbReference type="ARBA" id="ARBA00011970"/>
    </source>
</evidence>
<dbReference type="PANTHER" id="PTHR44998">
    <property type="match status" value="1"/>
</dbReference>
<dbReference type="Pfam" id="PF13181">
    <property type="entry name" value="TPR_8"/>
    <property type="match status" value="2"/>
</dbReference>
<name>A0A0K3CHU9_RHOTO</name>
<comment type="similarity">
    <text evidence="2">Belongs to the glycosyltransferase 41 family. O-GlcNAc transferase subfamily.</text>
</comment>
<dbReference type="InterPro" id="IPR011990">
    <property type="entry name" value="TPR-like_helical_dom_sf"/>
</dbReference>
<dbReference type="SUPFAM" id="SSF48452">
    <property type="entry name" value="TPR-like"/>
    <property type="match status" value="1"/>
</dbReference>
<dbReference type="SMART" id="SM00028">
    <property type="entry name" value="TPR"/>
    <property type="match status" value="4"/>
</dbReference>
<evidence type="ECO:0000256" key="7">
    <source>
        <dbReference type="ARBA" id="ARBA00022803"/>
    </source>
</evidence>
<reference evidence="12 14" key="2">
    <citation type="journal article" date="2018" name="Elife">
        <title>Functional genomics of lipid metabolism in the oleaginous yeast Rhodosporidium toruloides.</title>
        <authorList>
            <person name="Coradetti S.T."/>
            <person name="Pinel D."/>
            <person name="Geiselman G."/>
            <person name="Ito M."/>
            <person name="Mondo S."/>
            <person name="Reilly M.C."/>
            <person name="Cheng Y.F."/>
            <person name="Bauer S."/>
            <person name="Grigoriev I."/>
            <person name="Gladden J.M."/>
            <person name="Simmons B.A."/>
            <person name="Brem R."/>
            <person name="Arkin A.P."/>
            <person name="Skerker J.M."/>
        </authorList>
    </citation>
    <scope>NUCLEOTIDE SEQUENCE [LARGE SCALE GENOMIC DNA]</scope>
    <source>
        <strain evidence="12 14">NBRC 0880</strain>
    </source>
</reference>
<protein>
    <recommendedName>
        <fullName evidence="3">protein O-GlcNAc transferase</fullName>
        <ecNumber evidence="3">2.4.1.255</ecNumber>
    </recommendedName>
</protein>
<dbReference type="EMBL" id="LCTV02000009">
    <property type="protein sequence ID" value="PRQ72853.1"/>
    <property type="molecule type" value="Genomic_DNA"/>
</dbReference>
<dbReference type="Gene3D" id="1.25.40.10">
    <property type="entry name" value="Tetratricopeptide repeat domain"/>
    <property type="match status" value="3"/>
</dbReference>
<dbReference type="EMBL" id="CWKI01000009">
    <property type="protein sequence ID" value="CTR09239.1"/>
    <property type="molecule type" value="Genomic_DNA"/>
</dbReference>
<feature type="region of interest" description="Disordered" evidence="9">
    <location>
        <begin position="601"/>
        <end position="710"/>
    </location>
</feature>
<keyword evidence="4" id="KW-0328">Glycosyltransferase</keyword>
<accession>A0A0K3CHU9</accession>
<evidence type="ECO:0000256" key="8">
    <source>
        <dbReference type="PROSITE-ProRule" id="PRU00339"/>
    </source>
</evidence>
<dbReference type="PROSITE" id="PS50293">
    <property type="entry name" value="TPR_REGION"/>
    <property type="match status" value="1"/>
</dbReference>
<feature type="compositionally biased region" description="Basic and acidic residues" evidence="9">
    <location>
        <begin position="71"/>
        <end position="89"/>
    </location>
</feature>
<feature type="repeat" description="TPR" evidence="8">
    <location>
        <begin position="1242"/>
        <end position="1275"/>
    </location>
</feature>
<organism evidence="11 13">
    <name type="scientific">Rhodotorula toruloides</name>
    <name type="common">Yeast</name>
    <name type="synonym">Rhodosporidium toruloides</name>
    <dbReference type="NCBI Taxonomy" id="5286"/>
    <lineage>
        <taxon>Eukaryota</taxon>
        <taxon>Fungi</taxon>
        <taxon>Dikarya</taxon>
        <taxon>Basidiomycota</taxon>
        <taxon>Pucciniomycotina</taxon>
        <taxon>Microbotryomycetes</taxon>
        <taxon>Sporidiobolales</taxon>
        <taxon>Sporidiobolaceae</taxon>
        <taxon>Rhodotorula</taxon>
    </lineage>
</organism>
<feature type="region of interest" description="Disordered" evidence="9">
    <location>
        <begin position="1"/>
        <end position="131"/>
    </location>
</feature>
<dbReference type="PROSITE" id="PS50005">
    <property type="entry name" value="TPR"/>
    <property type="match status" value="3"/>
</dbReference>
<evidence type="ECO:0000313" key="11">
    <source>
        <dbReference type="EMBL" id="CTR09239.1"/>
    </source>
</evidence>
<feature type="compositionally biased region" description="Polar residues" evidence="9">
    <location>
        <begin position="38"/>
        <end position="47"/>
    </location>
</feature>
<sequence>MSGPPPPRPSGTPTGSTSLPSGTNAPPPSAVPSVQLPLPTSSDSGSVGSPAKKRKSSVSGAMPILAPSEPVAREAGDRADAGEQEELSRRAPRTQANGATSSSSSTIPPAQLPISEPKNATLSTRLSPPPLAPLSLPTFPVLPPSIPSPSQTFQTPSQVSSILSLPPNLLLQLARTDSPLEQQAIAGKKGVKGYLSSMAIPPPSPTTLVTTLVKEGGGGGLIGLPVVREASEREEGAAVPISSAGGLSARTSTPSPLPAYSLPPDLSLTSSSATTSSALVTTSPSSSSSSSAAGAGHPAIPVLLGQIFAPPPLTPGVLAPIPGTSGIGEILRGQGHGHGPASVREFASVEDWSYRTAKDQVFFSLSSPSTSAAARPALTTSPSFTEREISSLASQIKDWALSEQEKLISHQVVESKSAAVVLAAAHATTSAKEEQGEDLSAYAEVYKKQLDALASGYFAQLHRDALKRLTEEKVGSQSVSRRGSETDQPVEAALPSTSSGHTDALISTVPVLSSSQAPTLTSLTSLTSSRSQAEAMHVRASAAAAVAAQVMAATSLARQAGEKLADLGVDPRKVVEEVEELVGTREGRRGSAGMEELGKILERAGSRRGSRQEEREEKGKGKEAVQPERRMSEAGKSDAMSIEEVGQQPEAASTSADAVASTSAQVADARPASAADLASLPTAQRPSRTSPSSSRSASVAQAAPPAPVFVPPSQPSDLVALASPAKRDYLLAYAHQLYSTNPASGELLPLLHTLENVHPDHLPTLLLISCVYYTRGELESSLYYNKRLLEHDPSYVEAMSNIGTTLRAMGKWNEAEAWWWKAIKLRPTYWDATENLLGVLCNPTTAASPEAVAPAGVAPPPIEPRYQEALALCDYVESQIFAHAASLAHPALPPTAAYFDPLPRLLRPRTLPSVIPQNHVHRLQNLLYAKGNLRLTTQDPALAQDEYEKAIEFALSLPEWARRLPGLHWPVEGCTTRDLVVAATVVGKILAAFAEAGSNPVSAQKVSQMAQQLGVADERGSVPFERLFRTIKDGGDAYVQRLLAMGGGVLPTVLLEPQMLVQLPGMLFSEMRGTLPSMLDPAIVSGEAHEARDPTRQQTVQSTNQTTSTMLLTLAKGLQDSLGPTSASRSTIGGIPASQSLLLPLYYVALALYPSPSTCNNLGILLSTLNATTVVAGADPSKPPVVVTGQMLALRYYEAGLKLDPKHPHLYTNYGSLLKDLGKLPEAVAMYKRAVEFNPNFDVALANLANAVKDTGQIQESIPYYRRAVELNPSFPEAICGLVNALGGVCDWQNRGGVDEEWLVDDKLQLYRVKKPTNGKRIQEGYHGAIADLVRKQLHDGYSYGVGSLAACGTVQQWLSVISQALYGVEPAQAGDLMKPWVARLTWLFGKYDRGASLVNEGGYLIRLVERLMRRIQRRWYLATFGPQVFANPAAPAPQPIFPKTSDIAHYRRPMLPPSLPAIPVPTVLPFHCFTLPVTARETRLISHRTGLRISHATLNQPWMPPIVYPPPRPPIDGKINVGYVSSDLGNHPLSHLMQSVFGLHDLSRFNVFVYATSPSDESPYRQKIEAESQHFLDVSHLGTQQIVERIVHDQIHILINLSGYTKGARNEVFAARPSPVQMSYMGFASTLSAGWCDYFIVDPIVCPPHLVSGNQWRYNNGYTLERPPNPQPLLRSTDLEGDIDPECDSNRFVYTEKLIYLPHSYFVTDHKQAWREEETAAPVTTSLAPSEETTWALEEAKRLQMRRHMFPNLRDDTVIFANWNQLYKIDPFIFRIWLEILKKHPNSVLWLLRFPAPGEAHLKETALRWAGKEVADRVIFTDVANKNDHIHRGRIADLFLDTTECNAHTTAADILWSGTPILTFPRHAHKMCSRVAASIAMATGFGPQMIVNNEHEYERRALELAAGLVYDTIPADPSKPATTLEGREQRRSKGELAELRKKLFLTREQSPLFDTKRWVRNLEKGLVEAWTRWVQGSEFEDAPEWLAGPGRASAAIFIPDDVDDTNLESRKPYF</sequence>
<dbReference type="EC" id="2.4.1.255" evidence="3"/>
<evidence type="ECO:0000256" key="5">
    <source>
        <dbReference type="ARBA" id="ARBA00022679"/>
    </source>
</evidence>
<keyword evidence="5" id="KW-0808">Transferase</keyword>
<feature type="region of interest" description="Disordered" evidence="9">
    <location>
        <begin position="235"/>
        <end position="263"/>
    </location>
</feature>
<feature type="repeat" description="TPR" evidence="8">
    <location>
        <begin position="796"/>
        <end position="829"/>
    </location>
</feature>
<dbReference type="Gene3D" id="3.40.50.2000">
    <property type="entry name" value="Glycogen Phosphorylase B"/>
    <property type="match status" value="1"/>
</dbReference>
<feature type="compositionally biased region" description="Pro residues" evidence="9">
    <location>
        <begin position="1"/>
        <end position="10"/>
    </location>
</feature>
<dbReference type="STRING" id="5286.A0A0K3CHU9"/>
<dbReference type="GO" id="GO:0097363">
    <property type="term" value="F:protein O-acetylglucosaminyltransferase activity"/>
    <property type="evidence" value="ECO:0007669"/>
    <property type="project" value="UniProtKB-EC"/>
</dbReference>
<dbReference type="PANTHER" id="PTHR44998:SF1">
    <property type="entry name" value="UDP-N-ACETYLGLUCOSAMINE--PEPTIDE N-ACETYLGLUCOSAMINYLTRANSFERASE 110 KDA SUBUNIT"/>
    <property type="match status" value="1"/>
</dbReference>
<dbReference type="OrthoDB" id="421121at2759"/>
<reference evidence="11 13" key="1">
    <citation type="submission" date="2015-07" db="EMBL/GenBank/DDBJ databases">
        <authorList>
            <person name="Cajimat M.N.B."/>
            <person name="Milazzo M.L."/>
            <person name="Fulhorst C.F."/>
        </authorList>
    </citation>
    <scope>NUCLEOTIDE SEQUENCE [LARGE SCALE GENOMIC DNA]</scope>
    <source>
        <strain evidence="11">Single colony</strain>
    </source>
</reference>
<dbReference type="OMA" id="IFANWNQ"/>
<feature type="repeat" description="TPR" evidence="8">
    <location>
        <begin position="1208"/>
        <end position="1241"/>
    </location>
</feature>
<dbReference type="Gene3D" id="3.40.50.11380">
    <property type="match status" value="1"/>
</dbReference>
<keyword evidence="7 8" id="KW-0802">TPR repeat</keyword>
<dbReference type="Pfam" id="PF13374">
    <property type="entry name" value="TPR_10"/>
    <property type="match status" value="1"/>
</dbReference>
<evidence type="ECO:0000313" key="13">
    <source>
        <dbReference type="Proteomes" id="UP000199069"/>
    </source>
</evidence>
<proteinExistence type="inferred from homology"/>
<evidence type="ECO:0000256" key="9">
    <source>
        <dbReference type="SAM" id="MobiDB-lite"/>
    </source>
</evidence>